<dbReference type="AlphaFoldDB" id="A0A8E2EQ92"/>
<feature type="compositionally biased region" description="Polar residues" evidence="2">
    <location>
        <begin position="233"/>
        <end position="267"/>
    </location>
</feature>
<name>A0A8E2EQ92_9PEZI</name>
<proteinExistence type="predicted"/>
<feature type="region of interest" description="Disordered" evidence="2">
    <location>
        <begin position="931"/>
        <end position="1001"/>
    </location>
</feature>
<feature type="compositionally biased region" description="Low complexity" evidence="2">
    <location>
        <begin position="842"/>
        <end position="856"/>
    </location>
</feature>
<protein>
    <recommendedName>
        <fullName evidence="5">Frequency clock protein</fullName>
    </recommendedName>
</protein>
<accession>A0A8E2EQ92</accession>
<dbReference type="GO" id="GO:0006355">
    <property type="term" value="P:regulation of DNA-templated transcription"/>
    <property type="evidence" value="ECO:0007669"/>
    <property type="project" value="InterPro"/>
</dbReference>
<evidence type="ECO:0008006" key="5">
    <source>
        <dbReference type="Google" id="ProtNLM"/>
    </source>
</evidence>
<evidence type="ECO:0000313" key="3">
    <source>
        <dbReference type="EMBL" id="OCL02781.1"/>
    </source>
</evidence>
<dbReference type="Pfam" id="PF09421">
    <property type="entry name" value="FRQ"/>
    <property type="match status" value="1"/>
</dbReference>
<feature type="region of interest" description="Disordered" evidence="2">
    <location>
        <begin position="592"/>
        <end position="624"/>
    </location>
</feature>
<feature type="region of interest" description="Disordered" evidence="2">
    <location>
        <begin position="211"/>
        <end position="277"/>
    </location>
</feature>
<keyword evidence="4" id="KW-1185">Reference proteome</keyword>
<gene>
    <name evidence="3" type="ORF">AOQ84DRAFT_357211</name>
</gene>
<feature type="region of interest" description="Disordered" evidence="2">
    <location>
        <begin position="1"/>
        <end position="118"/>
    </location>
</feature>
<feature type="coiled-coil region" evidence="1">
    <location>
        <begin position="156"/>
        <end position="183"/>
    </location>
</feature>
<organism evidence="3 4">
    <name type="scientific">Glonium stellatum</name>
    <dbReference type="NCBI Taxonomy" id="574774"/>
    <lineage>
        <taxon>Eukaryota</taxon>
        <taxon>Fungi</taxon>
        <taxon>Dikarya</taxon>
        <taxon>Ascomycota</taxon>
        <taxon>Pezizomycotina</taxon>
        <taxon>Dothideomycetes</taxon>
        <taxon>Pleosporomycetidae</taxon>
        <taxon>Gloniales</taxon>
        <taxon>Gloniaceae</taxon>
        <taxon>Glonium</taxon>
    </lineage>
</organism>
<evidence type="ECO:0000256" key="2">
    <source>
        <dbReference type="SAM" id="MobiDB-lite"/>
    </source>
</evidence>
<feature type="region of interest" description="Disordered" evidence="2">
    <location>
        <begin position="501"/>
        <end position="552"/>
    </location>
</feature>
<dbReference type="EMBL" id="KV750880">
    <property type="protein sequence ID" value="OCL02781.1"/>
    <property type="molecule type" value="Genomic_DNA"/>
</dbReference>
<dbReference type="GO" id="GO:0007623">
    <property type="term" value="P:circadian rhythm"/>
    <property type="evidence" value="ECO:0007669"/>
    <property type="project" value="InterPro"/>
</dbReference>
<feature type="compositionally biased region" description="Polar residues" evidence="2">
    <location>
        <begin position="42"/>
        <end position="76"/>
    </location>
</feature>
<feature type="region of interest" description="Disordered" evidence="2">
    <location>
        <begin position="824"/>
        <end position="856"/>
    </location>
</feature>
<evidence type="ECO:0000256" key="1">
    <source>
        <dbReference type="SAM" id="Coils"/>
    </source>
</evidence>
<dbReference type="OrthoDB" id="2536795at2759"/>
<feature type="compositionally biased region" description="Low complexity" evidence="2">
    <location>
        <begin position="510"/>
        <end position="522"/>
    </location>
</feature>
<dbReference type="GO" id="GO:0005737">
    <property type="term" value="C:cytoplasm"/>
    <property type="evidence" value="ECO:0007669"/>
    <property type="project" value="InterPro"/>
</dbReference>
<evidence type="ECO:0000313" key="4">
    <source>
        <dbReference type="Proteomes" id="UP000250140"/>
    </source>
</evidence>
<feature type="compositionally biased region" description="Basic and acidic residues" evidence="2">
    <location>
        <begin position="358"/>
        <end position="367"/>
    </location>
</feature>
<feature type="compositionally biased region" description="Low complexity" evidence="2">
    <location>
        <begin position="606"/>
        <end position="617"/>
    </location>
</feature>
<dbReference type="Proteomes" id="UP000250140">
    <property type="component" value="Unassembled WGS sequence"/>
</dbReference>
<feature type="compositionally biased region" description="Polar residues" evidence="2">
    <location>
        <begin position="84"/>
        <end position="97"/>
    </location>
</feature>
<keyword evidence="1" id="KW-0175">Coiled coil</keyword>
<reference evidence="3 4" key="1">
    <citation type="journal article" date="2016" name="Nat. Commun.">
        <title>Ectomycorrhizal ecology is imprinted in the genome of the dominant symbiotic fungus Cenococcum geophilum.</title>
        <authorList>
            <consortium name="DOE Joint Genome Institute"/>
            <person name="Peter M."/>
            <person name="Kohler A."/>
            <person name="Ohm R.A."/>
            <person name="Kuo A."/>
            <person name="Krutzmann J."/>
            <person name="Morin E."/>
            <person name="Arend M."/>
            <person name="Barry K.W."/>
            <person name="Binder M."/>
            <person name="Choi C."/>
            <person name="Clum A."/>
            <person name="Copeland A."/>
            <person name="Grisel N."/>
            <person name="Haridas S."/>
            <person name="Kipfer T."/>
            <person name="LaButti K."/>
            <person name="Lindquist E."/>
            <person name="Lipzen A."/>
            <person name="Maire R."/>
            <person name="Meier B."/>
            <person name="Mihaltcheva S."/>
            <person name="Molinier V."/>
            <person name="Murat C."/>
            <person name="Poggeler S."/>
            <person name="Quandt C.A."/>
            <person name="Sperisen C."/>
            <person name="Tritt A."/>
            <person name="Tisserant E."/>
            <person name="Crous P.W."/>
            <person name="Henrissat B."/>
            <person name="Nehls U."/>
            <person name="Egli S."/>
            <person name="Spatafora J.W."/>
            <person name="Grigoriev I.V."/>
            <person name="Martin F.M."/>
        </authorList>
    </citation>
    <scope>NUCLEOTIDE SEQUENCE [LARGE SCALE GENOMIC DNA]</scope>
    <source>
        <strain evidence="3 4">CBS 207.34</strain>
    </source>
</reference>
<dbReference type="GO" id="GO:0005634">
    <property type="term" value="C:nucleus"/>
    <property type="evidence" value="ECO:0007669"/>
    <property type="project" value="InterPro"/>
</dbReference>
<feature type="region of interest" description="Disordered" evidence="2">
    <location>
        <begin position="344"/>
        <end position="419"/>
    </location>
</feature>
<feature type="compositionally biased region" description="Low complexity" evidence="2">
    <location>
        <begin position="26"/>
        <end position="37"/>
    </location>
</feature>
<dbReference type="InterPro" id="IPR018554">
    <property type="entry name" value="FRQ"/>
</dbReference>
<sequence length="1001" mass="108872">MAPGPRQGVASHPRRLPAQESVSLRHTPPNSHSSTSHYHQRAPSQASYTIPSSDRANPPSSTSQKPLNHKQSSGESSDAGKWFENSNNNVMQSNPSFVDNDPPFFLRHSSSSETPPEALEQRMARLHPQSAAMAYRPGLMHLGTEGSSTEDFRSVIDDLTVANKRLKQKLRKYEKLYDAHLQEEKLFEVRFHGLPDHKKKELEETLRNFAVGLDESPASESPPTGYPLPLERNVTSSHTSTRFAESGYASLSVSGQNSASAPSGNDSNSRKTSKSAFNRQQENVQSYLHDIPPGLLPKHTTAMTDKSKKKLVVRRLEQIFAGKRPAAGGHPQPLQQQEVAQLAARADRQAKEASGQRARQEGVREARIMPSEADDEDTATMDRDPPDSLQRCRHPIITAERELTGSGSPDQRPTRPLDLDPYRAQVPSENMEYIRHLGFTPPDMISGQASEDGHGWIYLNLLVNMAQLHTINVTPDFVKDAVAEYSSKFELSHDGRKIRWKGGHDVTRTSSDSSSEHLSSASPDENVDIGKSNNKRAKTSHSASGGLDPVREARRNARLQKEKAKNKFAYTPLFFHKVDSDEDEDFYTIDQISTPSSMPAHLTGDSSRLGSSAIRSSSSRKRRDDGPIIFYNKARFCTDLSGDRRGFIAGIPASYNSLTSRPVGVKPGTVSEIDQILESNDQKGPLDDPSIFENQMEIDQYSGSSDTEIGFPLELSQGGNSPKESREAFEFEASGIGGVQPRDNFAINVRLRQTRLNEQSGVVAIRRIVTKPKLYSRKIFDVLNNRHSQTLSEQTGGASSPVISQEIISISHKDLPSSTLPPASFLPFDSSSGDADSDLDSDISSSPSRFSSASNPAPATTLQLLNISPTHVGAGAYSLVASEGPVDSGKDEDESDGSLDLLATARALDPKTVHANERAYDSNMANRLAEEIPAGSSAATAGGGSGFNSPDSVATGDDAEGQKRPSTAGGSGVVSRTRSLKRARTSDSLAAVQHGKTPKLE</sequence>